<dbReference type="SMART" id="SM00404">
    <property type="entry name" value="PTPc_motif"/>
    <property type="match status" value="1"/>
</dbReference>
<keyword evidence="3" id="KW-0378">Hydrolase</keyword>
<evidence type="ECO:0000259" key="5">
    <source>
        <dbReference type="PROSITE" id="PS50055"/>
    </source>
</evidence>
<comment type="similarity">
    <text evidence="1">Belongs to the protein-tyrosine phosphatase family.</text>
</comment>
<dbReference type="Pfam" id="PF00102">
    <property type="entry name" value="Y_phosphatase"/>
    <property type="match status" value="1"/>
</dbReference>
<feature type="domain" description="Tyrosine-protein phosphatase" evidence="5">
    <location>
        <begin position="95"/>
        <end position="334"/>
    </location>
</feature>
<dbReference type="InterPro" id="IPR000387">
    <property type="entry name" value="Tyr_Pase_dom"/>
</dbReference>
<dbReference type="Gene3D" id="3.90.190.10">
    <property type="entry name" value="Protein tyrosine phosphatase superfamily"/>
    <property type="match status" value="1"/>
</dbReference>
<reference evidence="7" key="1">
    <citation type="journal article" date="2013" name="J. Gen. Virol.">
        <title>Ultrastructural and genomic characterization of a second banchine polydnavirus confirms the existence of shared features within this ichnovirus lineage.</title>
        <authorList>
            <person name="Djoumad A."/>
            <person name="Stoltz D."/>
            <person name="Beliveau C."/>
            <person name="Boyle B."/>
            <person name="Kuhn L."/>
            <person name="Cusson M."/>
        </authorList>
    </citation>
    <scope>NUCLEOTIDE SEQUENCE</scope>
</reference>
<dbReference type="EMBL" id="KC752208">
    <property type="protein sequence ID" value="AGQ20106.1"/>
    <property type="molecule type" value="Genomic_DNA"/>
</dbReference>
<dbReference type="PANTHER" id="PTHR19134:SF562">
    <property type="entry name" value="PROTEIN-TYROSINE-PHOSPHATASE"/>
    <property type="match status" value="1"/>
</dbReference>
<dbReference type="PANTHER" id="PTHR19134">
    <property type="entry name" value="RECEPTOR-TYPE TYROSINE-PROTEIN PHOSPHATASE"/>
    <property type="match status" value="1"/>
</dbReference>
<keyword evidence="4" id="KW-0904">Protein phosphatase</keyword>
<dbReference type="PRINTS" id="PR00700">
    <property type="entry name" value="PRTYPHPHTASE"/>
</dbReference>
<sequence>MTSVLFVQEYAHSFLSIQTNNSCAVFLFTVANMLNFYIEQLNEEIEIVSIAREVFVNHLQFKYQDLRELSDIDLFNNNSTKQICPSIEAFSDAKNKMKNRSESVPCWDHSRMKLANSAGSDYIHANWLSGYGSLKKFIATQGPLKETVDDFLTLLWQNDCGIVVVLTQLLEDNVVKCYPYWATDVNECRITDKFVVYTKKVMNRPHYVKYLLELRHSKAAKSRCLSLYHYTDWPENDTPKSIAHIIELIKTINKERVTKMNFNLACAPDPIVVHGSLGIGRTGTFCSIDLCFDYWLLEKQIDVEGVVRYVRKMRHSSVSNEKQYVFIWRVLAEIINKHVTYQF</sequence>
<dbReference type="InterPro" id="IPR003595">
    <property type="entry name" value="Tyr_Pase_cat"/>
</dbReference>
<dbReference type="InterPro" id="IPR050348">
    <property type="entry name" value="Protein-Tyr_Phosphatase"/>
</dbReference>
<accession>S5DME8</accession>
<name>S5DME8_9VIRU</name>
<dbReference type="PROSITE" id="PS50055">
    <property type="entry name" value="TYR_PHOSPHATASE_PTP"/>
    <property type="match status" value="1"/>
</dbReference>
<dbReference type="InterPro" id="IPR000242">
    <property type="entry name" value="PTP_cat"/>
</dbReference>
<protein>
    <recommendedName>
        <fullName evidence="2">protein-tyrosine-phosphatase</fullName>
        <ecNumber evidence="2">3.1.3.48</ecNumber>
    </recommendedName>
</protein>
<organism evidence="7">
    <name type="scientific">Apophua simplicipes ichnovirus</name>
    <dbReference type="NCBI Taxonomy" id="1329648"/>
    <lineage>
        <taxon>Viruses</taxon>
        <taxon>Viruses incertae sedis</taxon>
        <taxon>Polydnaviriformidae</taxon>
        <taxon>Ichnoviriform</taxon>
    </lineage>
</organism>
<dbReference type="GO" id="GO:0004725">
    <property type="term" value="F:protein tyrosine phosphatase activity"/>
    <property type="evidence" value="ECO:0007669"/>
    <property type="project" value="UniProtKB-EC"/>
</dbReference>
<proteinExistence type="inferred from homology"/>
<dbReference type="EC" id="3.1.3.48" evidence="2"/>
<dbReference type="SMART" id="SM00194">
    <property type="entry name" value="PTPc"/>
    <property type="match status" value="1"/>
</dbReference>
<dbReference type="InterPro" id="IPR029021">
    <property type="entry name" value="Prot-tyrosine_phosphatase-like"/>
</dbReference>
<evidence type="ECO:0000313" key="7">
    <source>
        <dbReference type="EMBL" id="AGQ20106.1"/>
    </source>
</evidence>
<evidence type="ECO:0000256" key="3">
    <source>
        <dbReference type="ARBA" id="ARBA00022801"/>
    </source>
</evidence>
<evidence type="ECO:0000256" key="1">
    <source>
        <dbReference type="ARBA" id="ARBA00009580"/>
    </source>
</evidence>
<evidence type="ECO:0000256" key="2">
    <source>
        <dbReference type="ARBA" id="ARBA00013064"/>
    </source>
</evidence>
<dbReference type="PROSITE" id="PS50056">
    <property type="entry name" value="TYR_PHOSPHATASE_2"/>
    <property type="match status" value="1"/>
</dbReference>
<evidence type="ECO:0000259" key="6">
    <source>
        <dbReference type="PROSITE" id="PS50056"/>
    </source>
</evidence>
<feature type="domain" description="Tyrosine specific protein phosphatases" evidence="6">
    <location>
        <begin position="243"/>
        <end position="325"/>
    </location>
</feature>
<dbReference type="SUPFAM" id="SSF52799">
    <property type="entry name" value="(Phosphotyrosine protein) phosphatases II"/>
    <property type="match status" value="1"/>
</dbReference>
<dbReference type="CDD" id="cd00047">
    <property type="entry name" value="PTPc"/>
    <property type="match status" value="1"/>
</dbReference>
<evidence type="ECO:0000256" key="4">
    <source>
        <dbReference type="ARBA" id="ARBA00022912"/>
    </source>
</evidence>